<evidence type="ECO:0000313" key="3">
    <source>
        <dbReference type="EMBL" id="PYH93148.1"/>
    </source>
</evidence>
<gene>
    <name evidence="3" type="ORF">BO71DRAFT_420304</name>
</gene>
<dbReference type="VEuPathDB" id="FungiDB:BO71DRAFT_420304"/>
<dbReference type="AlphaFoldDB" id="A0A319DY48"/>
<dbReference type="OrthoDB" id="3533814at2759"/>
<dbReference type="Proteomes" id="UP000247810">
    <property type="component" value="Unassembled WGS sequence"/>
</dbReference>
<dbReference type="InterPro" id="IPR046529">
    <property type="entry name" value="DUF6594"/>
</dbReference>
<feature type="transmembrane region" description="Helical" evidence="1">
    <location>
        <begin position="194"/>
        <end position="212"/>
    </location>
</feature>
<dbReference type="STRING" id="1448320.A0A319DY48"/>
<accession>A0A319DY48</accession>
<sequence length="241" mass="28325">MALDPGSCIFRRFAKLNAQNLLYLQAELENVQTDLDEIAWNDHCSDSEEKQAYAFNVWRMQDSLNQESPEYSVQWRKVLEARKLLKEYNEALLQQAELLRFGLPDDTDVDIIEQWVDREQVDNRKPLSPKTPWDENEDLIALRSRHEGADEFTRWVYKSVIPWFHQNWGVHDKKQRHLETNVWNYNNRTIKKPLITIFVYNMVFVLVMALMVRARRVDIFATATAFAAVQVTMITNGNCGS</sequence>
<organism evidence="3 4">
    <name type="scientific">Aspergillus ellipticus CBS 707.79</name>
    <dbReference type="NCBI Taxonomy" id="1448320"/>
    <lineage>
        <taxon>Eukaryota</taxon>
        <taxon>Fungi</taxon>
        <taxon>Dikarya</taxon>
        <taxon>Ascomycota</taxon>
        <taxon>Pezizomycotina</taxon>
        <taxon>Eurotiomycetes</taxon>
        <taxon>Eurotiomycetidae</taxon>
        <taxon>Eurotiales</taxon>
        <taxon>Aspergillaceae</taxon>
        <taxon>Aspergillus</taxon>
        <taxon>Aspergillus subgen. Circumdati</taxon>
    </lineage>
</organism>
<feature type="domain" description="DUF6594" evidence="2">
    <location>
        <begin position="1"/>
        <end position="192"/>
    </location>
</feature>
<proteinExistence type="predicted"/>
<reference evidence="3 4" key="1">
    <citation type="submission" date="2018-02" db="EMBL/GenBank/DDBJ databases">
        <title>The genomes of Aspergillus section Nigri reveals drivers in fungal speciation.</title>
        <authorList>
            <consortium name="DOE Joint Genome Institute"/>
            <person name="Vesth T.C."/>
            <person name="Nybo J."/>
            <person name="Theobald S."/>
            <person name="Brandl J."/>
            <person name="Frisvad J.C."/>
            <person name="Nielsen K.F."/>
            <person name="Lyhne E.K."/>
            <person name="Kogle M.E."/>
            <person name="Kuo A."/>
            <person name="Riley R."/>
            <person name="Clum A."/>
            <person name="Nolan M."/>
            <person name="Lipzen A."/>
            <person name="Salamov A."/>
            <person name="Henrissat B."/>
            <person name="Wiebenga A."/>
            <person name="De vries R.P."/>
            <person name="Grigoriev I.V."/>
            <person name="Mortensen U.H."/>
            <person name="Andersen M.R."/>
            <person name="Baker S.E."/>
        </authorList>
    </citation>
    <scope>NUCLEOTIDE SEQUENCE [LARGE SCALE GENOMIC DNA]</scope>
    <source>
        <strain evidence="3 4">CBS 707.79</strain>
    </source>
</reference>
<dbReference type="PANTHER" id="PTHR34502:SF5">
    <property type="entry name" value="DUF6594 DOMAIN-CONTAINING PROTEIN"/>
    <property type="match status" value="1"/>
</dbReference>
<evidence type="ECO:0000256" key="1">
    <source>
        <dbReference type="SAM" id="Phobius"/>
    </source>
</evidence>
<keyword evidence="1" id="KW-1133">Transmembrane helix</keyword>
<evidence type="ECO:0000259" key="2">
    <source>
        <dbReference type="Pfam" id="PF20237"/>
    </source>
</evidence>
<keyword evidence="1" id="KW-0812">Transmembrane</keyword>
<name>A0A319DY48_9EURO</name>
<keyword evidence="4" id="KW-1185">Reference proteome</keyword>
<evidence type="ECO:0000313" key="4">
    <source>
        <dbReference type="Proteomes" id="UP000247810"/>
    </source>
</evidence>
<protein>
    <recommendedName>
        <fullName evidence="2">DUF6594 domain-containing protein</fullName>
    </recommendedName>
</protein>
<keyword evidence="1" id="KW-0472">Membrane</keyword>
<dbReference type="Pfam" id="PF20237">
    <property type="entry name" value="DUF6594"/>
    <property type="match status" value="1"/>
</dbReference>
<dbReference type="EMBL" id="KZ825899">
    <property type="protein sequence ID" value="PYH93148.1"/>
    <property type="molecule type" value="Genomic_DNA"/>
</dbReference>
<dbReference type="PANTHER" id="PTHR34502">
    <property type="entry name" value="DUF6594 DOMAIN-CONTAINING PROTEIN-RELATED"/>
    <property type="match status" value="1"/>
</dbReference>